<accession>A0AAF0LX74</accession>
<proteinExistence type="predicted"/>
<name>A0AAF0LX74_9CAUD</name>
<evidence type="ECO:0000313" key="1">
    <source>
        <dbReference type="EMBL" id="WIC39690.1"/>
    </source>
</evidence>
<dbReference type="Proteomes" id="UP001237988">
    <property type="component" value="Segment"/>
</dbReference>
<sequence>MNKKNNNFAQKLANTHGTFNSFSALADALGVKAPEKREPRPIKCKVCGGEMTRAGNSNVWVCNNEVEKKVTRNGEEVTEKRTCGNYTIRKNIA</sequence>
<protein>
    <submittedName>
        <fullName evidence="1">Uncharacterized protein</fullName>
    </submittedName>
</protein>
<organism evidence="1 2">
    <name type="scientific">Phage Phass-1</name>
    <dbReference type="NCBI Taxonomy" id="3043662"/>
    <lineage>
        <taxon>Viruses</taxon>
        <taxon>Duplodnaviria</taxon>
        <taxon>Heunggongvirae</taxon>
        <taxon>Uroviricota</taxon>
        <taxon>Caudoviricetes</taxon>
        <taxon>Caudoviricetes code 15 clade</taxon>
    </lineage>
</organism>
<evidence type="ECO:0000313" key="2">
    <source>
        <dbReference type="Proteomes" id="UP001237988"/>
    </source>
</evidence>
<reference evidence="1" key="1">
    <citation type="submission" date="2023-04" db="EMBL/GenBank/DDBJ databases">
        <title>Bacteriophage Phass-1 Discovered in the Human Gut Virome - the Founding Member of the Proposed New Family Phassviridae.</title>
        <authorList>
            <person name="Tikunov A.Y."/>
            <person name="Morozova V.V."/>
            <person name="Chechushkov A.V."/>
            <person name="Tikunova N.V."/>
        </authorList>
    </citation>
    <scope>NUCLEOTIDE SEQUENCE</scope>
</reference>
<dbReference type="EMBL" id="OQ749652">
    <property type="protein sequence ID" value="WIC39690.1"/>
    <property type="molecule type" value="Genomic_DNA"/>
</dbReference>